<feature type="compositionally biased region" description="Basic residues" evidence="1">
    <location>
        <begin position="173"/>
        <end position="189"/>
    </location>
</feature>
<feature type="compositionally biased region" description="Basic and acidic residues" evidence="1">
    <location>
        <begin position="363"/>
        <end position="389"/>
    </location>
</feature>
<dbReference type="InParanoid" id="A0A316VGU6"/>
<dbReference type="AlphaFoldDB" id="A0A316VGU6"/>
<evidence type="ECO:0000256" key="2">
    <source>
        <dbReference type="SAM" id="SignalP"/>
    </source>
</evidence>
<feature type="compositionally biased region" description="Low complexity" evidence="1">
    <location>
        <begin position="213"/>
        <end position="225"/>
    </location>
</feature>
<feature type="signal peptide" evidence="2">
    <location>
        <begin position="1"/>
        <end position="18"/>
    </location>
</feature>
<keyword evidence="2" id="KW-0732">Signal</keyword>
<evidence type="ECO:0000256" key="1">
    <source>
        <dbReference type="SAM" id="MobiDB-lite"/>
    </source>
</evidence>
<feature type="compositionally biased region" description="Polar residues" evidence="1">
    <location>
        <begin position="196"/>
        <end position="205"/>
    </location>
</feature>
<proteinExistence type="predicted"/>
<feature type="region of interest" description="Disordered" evidence="1">
    <location>
        <begin position="60"/>
        <end position="82"/>
    </location>
</feature>
<evidence type="ECO:0000313" key="4">
    <source>
        <dbReference type="Proteomes" id="UP000245771"/>
    </source>
</evidence>
<feature type="region of interest" description="Disordered" evidence="1">
    <location>
        <begin position="238"/>
        <end position="271"/>
    </location>
</feature>
<feature type="chain" id="PRO_5016316644" description="Ribosomal RNA-processing protein 14/surfeit locus protein 6 C-terminal domain-containing protein" evidence="2">
    <location>
        <begin position="19"/>
        <end position="389"/>
    </location>
</feature>
<accession>A0A316VGU6</accession>
<dbReference type="RefSeq" id="XP_025356560.1">
    <property type="nucleotide sequence ID" value="XM_025500934.1"/>
</dbReference>
<name>A0A316VGU6_9BASI</name>
<keyword evidence="4" id="KW-1185">Reference proteome</keyword>
<sequence length="389" mass="45764">MFLIWYIALICVQHVVQGTGDDQNYPSGRGTSAESDFDWTSFIDWPSSPETVPKEIPASVSYEHHAPEPSKPTSQSKGLDRERKKAYNHEYYQKQKSDPQLWRKRLDDQKLNRLIKIKRETAYLARLNQEDREAILRERKEKRKQRLLKAKNTSIEKEKKLGGQKRDLSPEAKKRRRAINRKAVQKYRKNLKERASSQQNGNTAFASDGDRQASSPASEEGSAGSNFDWMTLIDWASSPKTTSEQIDQAQSTDHPTPQPDQRHRDRAKMRAYNNDYYLKYRKNPDLWKTRLEGQKLNRLKNMKKKKAAFEQLSQEDKEAILTKQRQKRKERYLRDKSKNIKLSGAKSFIRDLSPESKKRRRAINREASKRYRRNLKERARKQQDDNPAE</sequence>
<gene>
    <name evidence="3" type="ORF">FA14DRAFT_179618</name>
</gene>
<feature type="region of interest" description="Disordered" evidence="1">
    <location>
        <begin position="143"/>
        <end position="225"/>
    </location>
</feature>
<feature type="compositionally biased region" description="Basic and acidic residues" evidence="1">
    <location>
        <begin position="154"/>
        <end position="172"/>
    </location>
</feature>
<dbReference type="GeneID" id="37022715"/>
<dbReference type="Proteomes" id="UP000245771">
    <property type="component" value="Unassembled WGS sequence"/>
</dbReference>
<feature type="compositionally biased region" description="Polar residues" evidence="1">
    <location>
        <begin position="238"/>
        <end position="255"/>
    </location>
</feature>
<evidence type="ECO:0008006" key="5">
    <source>
        <dbReference type="Google" id="ProtNLM"/>
    </source>
</evidence>
<dbReference type="EMBL" id="KZ819603">
    <property type="protein sequence ID" value="PWN36258.1"/>
    <property type="molecule type" value="Genomic_DNA"/>
</dbReference>
<feature type="region of interest" description="Disordered" evidence="1">
    <location>
        <begin position="351"/>
        <end position="389"/>
    </location>
</feature>
<reference evidence="3 4" key="1">
    <citation type="journal article" date="2018" name="Mol. Biol. Evol.">
        <title>Broad Genomic Sampling Reveals a Smut Pathogenic Ancestry of the Fungal Clade Ustilaginomycotina.</title>
        <authorList>
            <person name="Kijpornyongpan T."/>
            <person name="Mondo S.J."/>
            <person name="Barry K."/>
            <person name="Sandor L."/>
            <person name="Lee J."/>
            <person name="Lipzen A."/>
            <person name="Pangilinan J."/>
            <person name="LaButti K."/>
            <person name="Hainaut M."/>
            <person name="Henrissat B."/>
            <person name="Grigoriev I.V."/>
            <person name="Spatafora J.W."/>
            <person name="Aime M.C."/>
        </authorList>
    </citation>
    <scope>NUCLEOTIDE SEQUENCE [LARGE SCALE GENOMIC DNA]</scope>
    <source>
        <strain evidence="3 4">MCA 3882</strain>
    </source>
</reference>
<protein>
    <recommendedName>
        <fullName evidence="5">Ribosomal RNA-processing protein 14/surfeit locus protein 6 C-terminal domain-containing protein</fullName>
    </recommendedName>
</protein>
<organism evidence="3 4">
    <name type="scientific">Meira miltonrushii</name>
    <dbReference type="NCBI Taxonomy" id="1280837"/>
    <lineage>
        <taxon>Eukaryota</taxon>
        <taxon>Fungi</taxon>
        <taxon>Dikarya</taxon>
        <taxon>Basidiomycota</taxon>
        <taxon>Ustilaginomycotina</taxon>
        <taxon>Exobasidiomycetes</taxon>
        <taxon>Exobasidiales</taxon>
        <taxon>Brachybasidiaceae</taxon>
        <taxon>Meira</taxon>
    </lineage>
</organism>
<evidence type="ECO:0000313" key="3">
    <source>
        <dbReference type="EMBL" id="PWN36258.1"/>
    </source>
</evidence>